<evidence type="ECO:0008006" key="4">
    <source>
        <dbReference type="Google" id="ProtNLM"/>
    </source>
</evidence>
<proteinExistence type="predicted"/>
<evidence type="ECO:0000313" key="3">
    <source>
        <dbReference type="Proteomes" id="UP001149813"/>
    </source>
</evidence>
<evidence type="ECO:0000256" key="1">
    <source>
        <dbReference type="SAM" id="MobiDB-lite"/>
    </source>
</evidence>
<comment type="caution">
    <text evidence="2">The sequence shown here is derived from an EMBL/GenBank/DDBJ whole genome shotgun (WGS) entry which is preliminary data.</text>
</comment>
<dbReference type="AlphaFoldDB" id="A0A9W8CQ84"/>
<dbReference type="EMBL" id="JANBOJ010000127">
    <property type="protein sequence ID" value="KAJ1722155.1"/>
    <property type="molecule type" value="Genomic_DNA"/>
</dbReference>
<feature type="region of interest" description="Disordered" evidence="1">
    <location>
        <begin position="418"/>
        <end position="474"/>
    </location>
</feature>
<evidence type="ECO:0000313" key="2">
    <source>
        <dbReference type="EMBL" id="KAJ1722155.1"/>
    </source>
</evidence>
<organism evidence="2 3">
    <name type="scientific">Coemansia erecta</name>
    <dbReference type="NCBI Taxonomy" id="147472"/>
    <lineage>
        <taxon>Eukaryota</taxon>
        <taxon>Fungi</taxon>
        <taxon>Fungi incertae sedis</taxon>
        <taxon>Zoopagomycota</taxon>
        <taxon>Kickxellomycotina</taxon>
        <taxon>Kickxellomycetes</taxon>
        <taxon>Kickxellales</taxon>
        <taxon>Kickxellaceae</taxon>
        <taxon>Coemansia</taxon>
    </lineage>
</organism>
<feature type="region of interest" description="Disordered" evidence="1">
    <location>
        <begin position="246"/>
        <end position="270"/>
    </location>
</feature>
<name>A0A9W8CQ84_9FUNG</name>
<gene>
    <name evidence="2" type="ORF">LPJ53_003391</name>
</gene>
<protein>
    <recommendedName>
        <fullName evidence="4">SHSP domain-containing protein</fullName>
    </recommendedName>
</protein>
<reference evidence="2" key="1">
    <citation type="submission" date="2022-07" db="EMBL/GenBank/DDBJ databases">
        <title>Phylogenomic reconstructions and comparative analyses of Kickxellomycotina fungi.</title>
        <authorList>
            <person name="Reynolds N.K."/>
            <person name="Stajich J.E."/>
            <person name="Barry K."/>
            <person name="Grigoriev I.V."/>
            <person name="Crous P."/>
            <person name="Smith M.E."/>
        </authorList>
    </citation>
    <scope>NUCLEOTIDE SEQUENCE</scope>
    <source>
        <strain evidence="2">NBRC 32514</strain>
    </source>
</reference>
<sequence length="521" mass="57707">MSAFHNDIFNRRASASTAFFSDFRQDNRSGVFAAPVMPKPMFAQGDGHARRASMGDASHQHFAYVAGCEICEDYVRCGREISRHEHRVVCRGVHHGCCCHGCCATRESSASTAVHACHEGAGYRARTEESTTDSAFANGRVRARSATTTVGDASFGFANMESEMLRMRQEQGAGFFQRPFSARRVEPPAGHVRLAEGNVAQAFDHHAQMHGARQQDMRMEAAGHFAGHGRPRPLFAAAYGCDREQEQTKVKTTTTTTTTTRRFEEPPPAACVATPEPPACAPAPVCVATPAPPVCVAKPEPPHAVIPVGTRPDVLVKRAEPCCSWCKFLPCLSCPKPTNPNARFNKPNFRLFPEYEFLPDTLAMPRPTEYFPRHTHVASRADYRVEIPRVMDSAQRIYVDFIGDQMVIMGEHGKPLHVGAGVPRHMRSSPSVRSTRSSMSSRETAHVRGFVPEPGHHLHHANHPHHHHHADAEKPHHLPVGVSRVFAKNFFLPRDTYDRNRAQAFIKPNGKLKIIVPVLEN</sequence>
<accession>A0A9W8CQ84</accession>
<feature type="compositionally biased region" description="Low complexity" evidence="1">
    <location>
        <begin position="428"/>
        <end position="442"/>
    </location>
</feature>
<feature type="compositionally biased region" description="Basic residues" evidence="1">
    <location>
        <begin position="457"/>
        <end position="469"/>
    </location>
</feature>
<keyword evidence="3" id="KW-1185">Reference proteome</keyword>
<dbReference type="Proteomes" id="UP001149813">
    <property type="component" value="Unassembled WGS sequence"/>
</dbReference>
<dbReference type="OrthoDB" id="5599887at2759"/>